<organism evidence="2 3">
    <name type="scientific">Thelonectria olida</name>
    <dbReference type="NCBI Taxonomy" id="1576542"/>
    <lineage>
        <taxon>Eukaryota</taxon>
        <taxon>Fungi</taxon>
        <taxon>Dikarya</taxon>
        <taxon>Ascomycota</taxon>
        <taxon>Pezizomycotina</taxon>
        <taxon>Sordariomycetes</taxon>
        <taxon>Hypocreomycetidae</taxon>
        <taxon>Hypocreales</taxon>
        <taxon>Nectriaceae</taxon>
        <taxon>Thelonectria</taxon>
    </lineage>
</organism>
<reference evidence="2 3" key="1">
    <citation type="journal article" date="2021" name="Nat. Commun.">
        <title>Genetic determinants of endophytism in the Arabidopsis root mycobiome.</title>
        <authorList>
            <person name="Mesny F."/>
            <person name="Miyauchi S."/>
            <person name="Thiergart T."/>
            <person name="Pickel B."/>
            <person name="Atanasova L."/>
            <person name="Karlsson M."/>
            <person name="Huettel B."/>
            <person name="Barry K.W."/>
            <person name="Haridas S."/>
            <person name="Chen C."/>
            <person name="Bauer D."/>
            <person name="Andreopoulos W."/>
            <person name="Pangilinan J."/>
            <person name="LaButti K."/>
            <person name="Riley R."/>
            <person name="Lipzen A."/>
            <person name="Clum A."/>
            <person name="Drula E."/>
            <person name="Henrissat B."/>
            <person name="Kohler A."/>
            <person name="Grigoriev I.V."/>
            <person name="Martin F.M."/>
            <person name="Hacquard S."/>
        </authorList>
    </citation>
    <scope>NUCLEOTIDE SEQUENCE [LARGE SCALE GENOMIC DNA]</scope>
    <source>
        <strain evidence="2 3">MPI-CAGE-CH-0241</strain>
    </source>
</reference>
<feature type="transmembrane region" description="Helical" evidence="1">
    <location>
        <begin position="14"/>
        <end position="34"/>
    </location>
</feature>
<evidence type="ECO:0000256" key="1">
    <source>
        <dbReference type="SAM" id="Phobius"/>
    </source>
</evidence>
<keyword evidence="1" id="KW-0472">Membrane</keyword>
<dbReference type="EMBL" id="JAGPYM010000006">
    <property type="protein sequence ID" value="KAH6892926.1"/>
    <property type="molecule type" value="Genomic_DNA"/>
</dbReference>
<dbReference type="Proteomes" id="UP000777438">
    <property type="component" value="Unassembled WGS sequence"/>
</dbReference>
<dbReference type="AlphaFoldDB" id="A0A9P8W824"/>
<keyword evidence="1" id="KW-0812">Transmembrane</keyword>
<evidence type="ECO:0000313" key="3">
    <source>
        <dbReference type="Proteomes" id="UP000777438"/>
    </source>
</evidence>
<accession>A0A9P8W824</accession>
<protein>
    <submittedName>
        <fullName evidence="2">Uncharacterized protein</fullName>
    </submittedName>
</protein>
<feature type="transmembrane region" description="Helical" evidence="1">
    <location>
        <begin position="54"/>
        <end position="73"/>
    </location>
</feature>
<name>A0A9P8W824_9HYPO</name>
<proteinExistence type="predicted"/>
<keyword evidence="1" id="KW-1133">Transmembrane helix</keyword>
<sequence>MKCVHSSIEPGWPLFPPIVCVFFVVFFVGFSILILRATHKLGKRDKVPCSEAGFMPSSSFVFFIMIISVFPLLSLCPSSSPSVLDLLLGTYPLPLDPIPLVVRCNASLMARSVPCPRLPYPPSTSSPLKACIPPRFDLPCLLIHPSSSSPWLISPN</sequence>
<evidence type="ECO:0000313" key="2">
    <source>
        <dbReference type="EMBL" id="KAH6892926.1"/>
    </source>
</evidence>
<comment type="caution">
    <text evidence="2">The sequence shown here is derived from an EMBL/GenBank/DDBJ whole genome shotgun (WGS) entry which is preliminary data.</text>
</comment>
<keyword evidence="3" id="KW-1185">Reference proteome</keyword>
<gene>
    <name evidence="2" type="ORF">B0T10DRAFT_262490</name>
</gene>